<organism evidence="16 17">
    <name type="scientific">Hypsibius exemplaris</name>
    <name type="common">Freshwater tardigrade</name>
    <dbReference type="NCBI Taxonomy" id="2072580"/>
    <lineage>
        <taxon>Eukaryota</taxon>
        <taxon>Metazoa</taxon>
        <taxon>Ecdysozoa</taxon>
        <taxon>Tardigrada</taxon>
        <taxon>Eutardigrada</taxon>
        <taxon>Parachela</taxon>
        <taxon>Hypsibioidea</taxon>
        <taxon>Hypsibiidae</taxon>
        <taxon>Hypsibius</taxon>
    </lineage>
</organism>
<dbReference type="InterPro" id="IPR029044">
    <property type="entry name" value="Nucleotide-diphossugar_trans"/>
</dbReference>
<comment type="caution">
    <text evidence="16">The sequence shown here is derived from an EMBL/GenBank/DDBJ whole genome shotgun (WGS) entry which is preliminary data.</text>
</comment>
<dbReference type="EMBL" id="MTYJ01000033">
    <property type="protein sequence ID" value="OQV20131.1"/>
    <property type="molecule type" value="Genomic_DNA"/>
</dbReference>
<evidence type="ECO:0000256" key="13">
    <source>
        <dbReference type="ARBA" id="ARBA00070518"/>
    </source>
</evidence>
<dbReference type="GO" id="GO:0006487">
    <property type="term" value="P:protein N-linked glycosylation"/>
    <property type="evidence" value="ECO:0007669"/>
    <property type="project" value="TreeGrafter"/>
</dbReference>
<dbReference type="PANTHER" id="PTHR10859:SF91">
    <property type="entry name" value="DOLICHYL-PHOSPHATE BETA-GLUCOSYLTRANSFERASE"/>
    <property type="match status" value="1"/>
</dbReference>
<dbReference type="InterPro" id="IPR001173">
    <property type="entry name" value="Glyco_trans_2-like"/>
</dbReference>
<evidence type="ECO:0000256" key="4">
    <source>
        <dbReference type="ARBA" id="ARBA00012583"/>
    </source>
</evidence>
<dbReference type="EC" id="2.4.1.117" evidence="4"/>
<keyword evidence="7 14" id="KW-0812">Transmembrane</keyword>
<dbReference type="InterPro" id="IPR035518">
    <property type="entry name" value="DPG_synthase"/>
</dbReference>
<evidence type="ECO:0000256" key="11">
    <source>
        <dbReference type="ARBA" id="ARBA00023136"/>
    </source>
</evidence>
<dbReference type="CDD" id="cd04188">
    <property type="entry name" value="DPG_synthase"/>
    <property type="match status" value="1"/>
</dbReference>
<protein>
    <recommendedName>
        <fullName evidence="13">Dolichyl-phosphate beta-glucosyltransferase</fullName>
        <ecNumber evidence="4">2.4.1.117</ecNumber>
    </recommendedName>
</protein>
<evidence type="ECO:0000256" key="10">
    <source>
        <dbReference type="ARBA" id="ARBA00022989"/>
    </source>
</evidence>
<evidence type="ECO:0000256" key="3">
    <source>
        <dbReference type="ARBA" id="ARBA00006739"/>
    </source>
</evidence>
<dbReference type="SUPFAM" id="SSF53448">
    <property type="entry name" value="Nucleotide-diphospho-sugar transferases"/>
    <property type="match status" value="1"/>
</dbReference>
<dbReference type="PANTHER" id="PTHR10859">
    <property type="entry name" value="GLYCOSYL TRANSFERASE"/>
    <property type="match status" value="1"/>
</dbReference>
<dbReference type="FunFam" id="3.90.550.10:FF:000068">
    <property type="entry name" value="ALG5, dolichyl-phosphate beta-glucosyltransferase"/>
    <property type="match status" value="1"/>
</dbReference>
<gene>
    <name evidence="16" type="ORF">BV898_05923</name>
</gene>
<accession>A0A1W0WY49</accession>
<evidence type="ECO:0000313" key="17">
    <source>
        <dbReference type="Proteomes" id="UP000192578"/>
    </source>
</evidence>
<reference evidence="17" key="1">
    <citation type="submission" date="2017-01" db="EMBL/GenBank/DDBJ databases">
        <title>Comparative genomics of anhydrobiosis in the tardigrade Hypsibius dujardini.</title>
        <authorList>
            <person name="Yoshida Y."/>
            <person name="Koutsovoulos G."/>
            <person name="Laetsch D."/>
            <person name="Stevens L."/>
            <person name="Kumar S."/>
            <person name="Horikawa D."/>
            <person name="Ishino K."/>
            <person name="Komine S."/>
            <person name="Tomita M."/>
            <person name="Blaxter M."/>
            <person name="Arakawa K."/>
        </authorList>
    </citation>
    <scope>NUCLEOTIDE SEQUENCE [LARGE SCALE GENOMIC DNA]</scope>
    <source>
        <strain evidence="17">Z151</strain>
    </source>
</reference>
<dbReference type="Gene3D" id="3.90.550.10">
    <property type="entry name" value="Spore Coat Polysaccharide Biosynthesis Protein SpsA, Chain A"/>
    <property type="match status" value="1"/>
</dbReference>
<evidence type="ECO:0000313" key="16">
    <source>
        <dbReference type="EMBL" id="OQV20131.1"/>
    </source>
</evidence>
<keyword evidence="9" id="KW-0735">Signal-anchor</keyword>
<evidence type="ECO:0000256" key="12">
    <source>
        <dbReference type="ARBA" id="ARBA00045097"/>
    </source>
</evidence>
<dbReference type="Pfam" id="PF00535">
    <property type="entry name" value="Glycos_transf_2"/>
    <property type="match status" value="1"/>
</dbReference>
<keyword evidence="10 14" id="KW-1133">Transmembrane helix</keyword>
<name>A0A1W0WY49_HYPEX</name>
<feature type="transmembrane region" description="Helical" evidence="14">
    <location>
        <begin position="6"/>
        <end position="28"/>
    </location>
</feature>
<keyword evidence="17" id="KW-1185">Reference proteome</keyword>
<evidence type="ECO:0000256" key="2">
    <source>
        <dbReference type="ARBA" id="ARBA00004922"/>
    </source>
</evidence>
<evidence type="ECO:0000259" key="15">
    <source>
        <dbReference type="Pfam" id="PF00535"/>
    </source>
</evidence>
<proteinExistence type="inferred from homology"/>
<evidence type="ECO:0000256" key="8">
    <source>
        <dbReference type="ARBA" id="ARBA00022824"/>
    </source>
</evidence>
<dbReference type="GO" id="GO:0005789">
    <property type="term" value="C:endoplasmic reticulum membrane"/>
    <property type="evidence" value="ECO:0007669"/>
    <property type="project" value="UniProtKB-SubCell"/>
</dbReference>
<evidence type="ECO:0000256" key="7">
    <source>
        <dbReference type="ARBA" id="ARBA00022692"/>
    </source>
</evidence>
<evidence type="ECO:0000256" key="1">
    <source>
        <dbReference type="ARBA" id="ARBA00004389"/>
    </source>
</evidence>
<dbReference type="GO" id="GO:0004581">
    <property type="term" value="F:dolichyl-phosphate beta-glucosyltransferase activity"/>
    <property type="evidence" value="ECO:0007669"/>
    <property type="project" value="UniProtKB-EC"/>
</dbReference>
<evidence type="ECO:0000256" key="9">
    <source>
        <dbReference type="ARBA" id="ARBA00022968"/>
    </source>
</evidence>
<keyword evidence="8" id="KW-0256">Endoplasmic reticulum</keyword>
<dbReference type="Proteomes" id="UP000192578">
    <property type="component" value="Unassembled WGS sequence"/>
</dbReference>
<evidence type="ECO:0000256" key="14">
    <source>
        <dbReference type="SAM" id="Phobius"/>
    </source>
</evidence>
<evidence type="ECO:0000256" key="6">
    <source>
        <dbReference type="ARBA" id="ARBA00022679"/>
    </source>
</evidence>
<dbReference type="AlphaFoldDB" id="A0A1W0WY49"/>
<evidence type="ECO:0000256" key="5">
    <source>
        <dbReference type="ARBA" id="ARBA00022676"/>
    </source>
</evidence>
<comment type="pathway">
    <text evidence="2">Protein modification; protein glycosylation.</text>
</comment>
<comment type="catalytic activity">
    <reaction evidence="12">
        <text>a di-trans,poly-cis-dolichyl phosphate + UDP-alpha-D-glucose = a di-trans,poly-cis-dolichyl beta-D-glucosyl phosphate + UDP</text>
        <dbReference type="Rhea" id="RHEA:15401"/>
        <dbReference type="Rhea" id="RHEA-COMP:19498"/>
        <dbReference type="Rhea" id="RHEA-COMP:19502"/>
        <dbReference type="ChEBI" id="CHEBI:57525"/>
        <dbReference type="ChEBI" id="CHEBI:57683"/>
        <dbReference type="ChEBI" id="CHEBI:58223"/>
        <dbReference type="ChEBI" id="CHEBI:58885"/>
        <dbReference type="EC" id="2.4.1.117"/>
    </reaction>
    <physiologicalReaction direction="left-to-right" evidence="12">
        <dbReference type="Rhea" id="RHEA:15402"/>
    </physiologicalReaction>
</comment>
<feature type="domain" description="Glycosyltransferase 2-like" evidence="15">
    <location>
        <begin position="72"/>
        <end position="201"/>
    </location>
</feature>
<keyword evidence="11 14" id="KW-0472">Membrane</keyword>
<keyword evidence="5" id="KW-0328">Glycosyltransferase</keyword>
<sequence>MSGIAFVSLVLWFGASLAAVLGVALYWIKRNMKSPFANIKRYEEEYFYRNPKTDKMEAFPSLMTDAASMDLTVIIPAYNEKDRLPKMLDECVEFLEARRRESEFSYEIIVVDDGSRDNTTEVALEYSSSLGVERVRVLTLVQNRGKGGAIRLGVLSARGKRILFADGDGATKFSDLGHLEEVLKASANKDAIVVGSRAHLEKRAVAERSIFRTFLMKGFHWFVWTVGGVTGIKDTQCGFKLFTRSAASKIFYNLHVERWVFDIELLYIGEVFKMDIHEVAVNWQEIEGSKLIPIFSWIQMALDILRMRIFYMLGIWKIDAAVTGQVTRIKNKSV</sequence>
<dbReference type="OrthoDB" id="3784at2759"/>
<comment type="similarity">
    <text evidence="3">Belongs to the glycosyltransferase 2 family.</text>
</comment>
<comment type="subcellular location">
    <subcellularLocation>
        <location evidence="1">Endoplasmic reticulum membrane</location>
        <topology evidence="1">Single-pass membrane protein</topology>
    </subcellularLocation>
</comment>
<keyword evidence="6" id="KW-0808">Transferase</keyword>